<reference evidence="2" key="2">
    <citation type="submission" date="2016-11" db="UniProtKB">
        <authorList>
            <consortium name="WormBaseParasite"/>
        </authorList>
    </citation>
    <scope>IDENTIFICATION</scope>
</reference>
<dbReference type="Proteomes" id="UP000095285">
    <property type="component" value="Unassembled WGS sequence"/>
</dbReference>
<evidence type="ECO:0000313" key="2">
    <source>
        <dbReference type="WBParaSite" id="EN70_9709"/>
    </source>
</evidence>
<accession>A0A1I7W520</accession>
<dbReference type="PANTHER" id="PTHR47331:SF1">
    <property type="entry name" value="GAG-LIKE PROTEIN"/>
    <property type="match status" value="1"/>
</dbReference>
<organism evidence="1 2">
    <name type="scientific">Loa loa</name>
    <name type="common">Eye worm</name>
    <name type="synonym">Filaria loa</name>
    <dbReference type="NCBI Taxonomy" id="7209"/>
    <lineage>
        <taxon>Eukaryota</taxon>
        <taxon>Metazoa</taxon>
        <taxon>Ecdysozoa</taxon>
        <taxon>Nematoda</taxon>
        <taxon>Chromadorea</taxon>
        <taxon>Rhabditida</taxon>
        <taxon>Spirurina</taxon>
        <taxon>Spiruromorpha</taxon>
        <taxon>Filarioidea</taxon>
        <taxon>Onchocercidae</taxon>
        <taxon>Loa</taxon>
    </lineage>
</organism>
<keyword evidence="1" id="KW-1185">Reference proteome</keyword>
<proteinExistence type="predicted"/>
<dbReference type="PANTHER" id="PTHR47331">
    <property type="entry name" value="PHD-TYPE DOMAIN-CONTAINING PROTEIN"/>
    <property type="match status" value="1"/>
</dbReference>
<dbReference type="WBParaSite" id="EN70_9709">
    <property type="protein sequence ID" value="EN70_9709"/>
    <property type="gene ID" value="EN70_9709"/>
</dbReference>
<evidence type="ECO:0000313" key="1">
    <source>
        <dbReference type="Proteomes" id="UP000095285"/>
    </source>
</evidence>
<protein>
    <submittedName>
        <fullName evidence="2">Integrase_SAM-like_N domain-containing protein</fullName>
    </submittedName>
</protein>
<name>A0A1I7W520_LOALO</name>
<reference evidence="1" key="1">
    <citation type="submission" date="2012-04" db="EMBL/GenBank/DDBJ databases">
        <title>The Genome Sequence of Loa loa.</title>
        <authorList>
            <consortium name="The Broad Institute Genome Sequencing Platform"/>
            <consortium name="Broad Institute Genome Sequencing Center for Infectious Disease"/>
            <person name="Nutman T.B."/>
            <person name="Fink D.L."/>
            <person name="Russ C."/>
            <person name="Young S."/>
            <person name="Zeng Q."/>
            <person name="Gargeya S."/>
            <person name="Alvarado L."/>
            <person name="Berlin A."/>
            <person name="Chapman S.B."/>
            <person name="Chen Z."/>
            <person name="Freedman E."/>
            <person name="Gellesch M."/>
            <person name="Goldberg J."/>
            <person name="Griggs A."/>
            <person name="Gujja S."/>
            <person name="Heilman E.R."/>
            <person name="Heiman D."/>
            <person name="Howarth C."/>
            <person name="Mehta T."/>
            <person name="Neiman D."/>
            <person name="Pearson M."/>
            <person name="Roberts A."/>
            <person name="Saif S."/>
            <person name="Shea T."/>
            <person name="Shenoy N."/>
            <person name="Sisk P."/>
            <person name="Stolte C."/>
            <person name="Sykes S."/>
            <person name="White J."/>
            <person name="Yandava C."/>
            <person name="Haas B."/>
            <person name="Henn M.R."/>
            <person name="Nusbaum C."/>
            <person name="Birren B."/>
        </authorList>
    </citation>
    <scope>NUCLEOTIDE SEQUENCE [LARGE SCALE GENOMIC DNA]</scope>
</reference>
<dbReference type="AlphaFoldDB" id="A0A1I7W520"/>
<sequence length="127" mass="14649">MQPYKVHRMLSGFYLLHTKVIGIQEQPNDQDDEKALEQFKNYITKKNNRHQKVITNMDQEGIIHYLPHHEVLTPGKATTKLRIVYDASAHIKGDKSLNNVLYRGPTILPDLAGALLRFCREIVKTAR</sequence>
<dbReference type="STRING" id="7209.A0A1I7W520"/>